<keyword evidence="9" id="KW-1185">Reference proteome</keyword>
<evidence type="ECO:0000256" key="3">
    <source>
        <dbReference type="ARBA" id="ARBA00023163"/>
    </source>
</evidence>
<proteinExistence type="predicted"/>
<dbReference type="InterPro" id="IPR007219">
    <property type="entry name" value="XnlR_reg_dom"/>
</dbReference>
<dbReference type="GO" id="GO:0005634">
    <property type="term" value="C:nucleus"/>
    <property type="evidence" value="ECO:0007669"/>
    <property type="project" value="TreeGrafter"/>
</dbReference>
<dbReference type="InterPro" id="IPR051127">
    <property type="entry name" value="Fungal_SecMet_Regulators"/>
</dbReference>
<dbReference type="GeneID" id="19119752"/>
<dbReference type="GO" id="GO:0008270">
    <property type="term" value="F:zinc ion binding"/>
    <property type="evidence" value="ECO:0007669"/>
    <property type="project" value="InterPro"/>
</dbReference>
<evidence type="ECO:0000256" key="6">
    <source>
        <dbReference type="SAM" id="Phobius"/>
    </source>
</evidence>
<dbReference type="GO" id="GO:0006351">
    <property type="term" value="P:DNA-templated transcription"/>
    <property type="evidence" value="ECO:0007669"/>
    <property type="project" value="InterPro"/>
</dbReference>
<dbReference type="PANTHER" id="PTHR47424">
    <property type="entry name" value="REGULATORY PROTEIN GAL4"/>
    <property type="match status" value="1"/>
</dbReference>
<accession>W6YVJ4</accession>
<dbReference type="CDD" id="cd12148">
    <property type="entry name" value="fungal_TF_MHR"/>
    <property type="match status" value="1"/>
</dbReference>
<feature type="domain" description="Xylanolytic transcriptional activator regulatory" evidence="7">
    <location>
        <begin position="292"/>
        <end position="359"/>
    </location>
</feature>
<dbReference type="PANTHER" id="PTHR47424:SF3">
    <property type="entry name" value="REGULATORY PROTEIN GAL4"/>
    <property type="match status" value="1"/>
</dbReference>
<keyword evidence="2" id="KW-0238">DNA-binding</keyword>
<feature type="non-terminal residue" evidence="8">
    <location>
        <position position="1"/>
    </location>
</feature>
<sequence length="673" mass="75741">SNTSTLTKNSVSKGLIEALEARLTRLENGFTGMSNRVSTIEDVQNKGTTHASSLSYSSGIPSDVPLSQAEDSERNLADLEDPTDGMGSMIFTDEEDLRFFGPSSNISFTRRIVTLTTAILKKAASMGSPISPEEYTITSHIPRISRPPSPIPILTGHVDAASIGKEPFILPPEQDTLHLIELYFSSTGTLFPYIDKEDFLQTYRQLVSTNIASVRRSWLGLLNVVLAMATNANTGHDVTLSAQERTSKSNIYFRRASALCDRQIRHGTSVEIVQLLLLMSQYLQGSERSVETWNIHGLAVKAAYQLGLHSSNALQQYPPREREFRKRTWYGTLSMTMGRPISIPEHFVKIELPQILADSEPEDEMSVQFFTATITLYRIMTDVLDFLYGSNLGCEDHLDVFEAASYLLRCEQKFFSWQRDLPKRISLIRPEDIEQEPNEFKVMGLRIILTLRFLNLRILAHRPILCLYLESLGASQVDPLQLATLRQVGANSVQLCVQSATTIVDITSWALKHNSPRRNLLGAWWFSLYYTFNASLVLYSALIIQHQTKLWDQPMAMEELHLSIESLHRATECLSRIFKGNRMAEKCVRYTSALSNWVSVMYISESNSAVGIPSMLNPSSNRFATQGVSDDIAQSHEHLHFYDSTDLHLGLDSGELLNPSDFSFLCRYSEPNI</sequence>
<protein>
    <recommendedName>
        <fullName evidence="7">Xylanolytic transcriptional activator regulatory domain-containing protein</fullName>
    </recommendedName>
</protein>
<keyword evidence="4" id="KW-0539">Nucleus</keyword>
<dbReference type="HOGENOM" id="CLU_008511_0_2_1"/>
<keyword evidence="1" id="KW-0805">Transcription regulation</keyword>
<reference evidence="8 9" key="1">
    <citation type="journal article" date="2013" name="PLoS Genet.">
        <title>Comparative genome structure, secondary metabolite, and effector coding capacity across Cochliobolus pathogens.</title>
        <authorList>
            <person name="Condon B.J."/>
            <person name="Leng Y."/>
            <person name="Wu D."/>
            <person name="Bushley K.E."/>
            <person name="Ohm R.A."/>
            <person name="Otillar R."/>
            <person name="Martin J."/>
            <person name="Schackwitz W."/>
            <person name="Grimwood J."/>
            <person name="MohdZainudin N."/>
            <person name="Xue C."/>
            <person name="Wang R."/>
            <person name="Manning V.A."/>
            <person name="Dhillon B."/>
            <person name="Tu Z.J."/>
            <person name="Steffenson B.J."/>
            <person name="Salamov A."/>
            <person name="Sun H."/>
            <person name="Lowry S."/>
            <person name="LaButti K."/>
            <person name="Han J."/>
            <person name="Copeland A."/>
            <person name="Lindquist E."/>
            <person name="Barry K."/>
            <person name="Schmutz J."/>
            <person name="Baker S.E."/>
            <person name="Ciuffetti L.M."/>
            <person name="Grigoriev I.V."/>
            <person name="Zhong S."/>
            <person name="Turgeon B.G."/>
        </authorList>
    </citation>
    <scope>NUCLEOTIDE SEQUENCE [LARGE SCALE GENOMIC DNA]</scope>
    <source>
        <strain evidence="8 9">ATCC 44560</strain>
    </source>
</reference>
<evidence type="ECO:0000256" key="2">
    <source>
        <dbReference type="ARBA" id="ARBA00023125"/>
    </source>
</evidence>
<dbReference type="RefSeq" id="XP_007693952.1">
    <property type="nucleotide sequence ID" value="XM_007695762.1"/>
</dbReference>
<gene>
    <name evidence="8" type="ORF">COCMIDRAFT_111318</name>
</gene>
<feature type="transmembrane region" description="Helical" evidence="6">
    <location>
        <begin position="523"/>
        <end position="544"/>
    </location>
</feature>
<evidence type="ECO:0000256" key="1">
    <source>
        <dbReference type="ARBA" id="ARBA00023015"/>
    </source>
</evidence>
<keyword evidence="3" id="KW-0804">Transcription</keyword>
<evidence type="ECO:0000313" key="9">
    <source>
        <dbReference type="Proteomes" id="UP000054032"/>
    </source>
</evidence>
<name>W6YVJ4_COCMI</name>
<dbReference type="AlphaFoldDB" id="W6YVJ4"/>
<dbReference type="EMBL" id="KI964355">
    <property type="protein sequence ID" value="EUC39529.1"/>
    <property type="molecule type" value="Genomic_DNA"/>
</dbReference>
<dbReference type="Proteomes" id="UP000054032">
    <property type="component" value="Unassembled WGS sequence"/>
</dbReference>
<evidence type="ECO:0000259" key="7">
    <source>
        <dbReference type="SMART" id="SM00906"/>
    </source>
</evidence>
<feature type="compositionally biased region" description="Polar residues" evidence="5">
    <location>
        <begin position="49"/>
        <end position="60"/>
    </location>
</feature>
<dbReference type="OrthoDB" id="3364175at2759"/>
<evidence type="ECO:0000256" key="4">
    <source>
        <dbReference type="ARBA" id="ARBA00023242"/>
    </source>
</evidence>
<dbReference type="GO" id="GO:0000978">
    <property type="term" value="F:RNA polymerase II cis-regulatory region sequence-specific DNA binding"/>
    <property type="evidence" value="ECO:0007669"/>
    <property type="project" value="TreeGrafter"/>
</dbReference>
<keyword evidence="6" id="KW-0812">Transmembrane</keyword>
<evidence type="ECO:0000256" key="5">
    <source>
        <dbReference type="SAM" id="MobiDB-lite"/>
    </source>
</evidence>
<dbReference type="eggNOG" id="ENOG502S0D7">
    <property type="taxonomic scope" value="Eukaryota"/>
</dbReference>
<keyword evidence="6" id="KW-1133">Transmembrane helix</keyword>
<evidence type="ECO:0000313" key="8">
    <source>
        <dbReference type="EMBL" id="EUC39529.1"/>
    </source>
</evidence>
<dbReference type="SMART" id="SM00906">
    <property type="entry name" value="Fungal_trans"/>
    <property type="match status" value="1"/>
</dbReference>
<dbReference type="GO" id="GO:0000981">
    <property type="term" value="F:DNA-binding transcription factor activity, RNA polymerase II-specific"/>
    <property type="evidence" value="ECO:0007669"/>
    <property type="project" value="TreeGrafter"/>
</dbReference>
<dbReference type="GO" id="GO:0000435">
    <property type="term" value="P:positive regulation of transcription from RNA polymerase II promoter by galactose"/>
    <property type="evidence" value="ECO:0007669"/>
    <property type="project" value="TreeGrafter"/>
</dbReference>
<organism evidence="8 9">
    <name type="scientific">Bipolaris oryzae ATCC 44560</name>
    <dbReference type="NCBI Taxonomy" id="930090"/>
    <lineage>
        <taxon>Eukaryota</taxon>
        <taxon>Fungi</taxon>
        <taxon>Dikarya</taxon>
        <taxon>Ascomycota</taxon>
        <taxon>Pezizomycotina</taxon>
        <taxon>Dothideomycetes</taxon>
        <taxon>Pleosporomycetidae</taxon>
        <taxon>Pleosporales</taxon>
        <taxon>Pleosporineae</taxon>
        <taxon>Pleosporaceae</taxon>
        <taxon>Bipolaris</taxon>
    </lineage>
</organism>
<dbReference type="STRING" id="930090.W6YVJ4"/>
<dbReference type="KEGG" id="bor:COCMIDRAFT_111318"/>
<keyword evidence="6" id="KW-0472">Membrane</keyword>
<feature type="region of interest" description="Disordered" evidence="5">
    <location>
        <begin position="49"/>
        <end position="84"/>
    </location>
</feature>
<dbReference type="Pfam" id="PF04082">
    <property type="entry name" value="Fungal_trans"/>
    <property type="match status" value="1"/>
</dbReference>